<sequence length="422" mass="48940">MNDLLQQWLANVIKYEESRATMEVLAQRIREFYEYYKTFAPLGATQKRIEREISVAEQEYLSLLHSLNLSKLKQQDIELSSNIKAVDPPYYPLKPLKGKEGILVIVAGLFGFIFVIFMILALEYLDNTIRTTDRLEELSKLKLAGIFPRIIPRYASYNLPFIANRLIELTVHNIRLNVRQNKKHGGPALVILFSSLKKEGKTYIGARLAEKFREFGERTAFLTFVSSTAPDDNDWLTNIGEDLTMNENAPQQEDLRRKNAKAQKDLRIKRKKKPRKTSAEKIIPMPAAHEDNFRYMTDTAFPEVTTLNDLNYLERKPVFSDYKFILLELPGTIYNPYPIELVSQADSALMITRSNRTWKKADTLALFTIVKILKEKPIAFLNGVEIEELENILGELPKRRSRFRRVIRKIFTLQFRDRASIS</sequence>
<feature type="transmembrane region" description="Helical" evidence="1">
    <location>
        <begin position="102"/>
        <end position="125"/>
    </location>
</feature>
<dbReference type="InterPro" id="IPR027417">
    <property type="entry name" value="P-loop_NTPase"/>
</dbReference>
<keyword evidence="1" id="KW-1133">Transmembrane helix</keyword>
<protein>
    <recommendedName>
        <fullName evidence="4">Tyrosine kinase G-rich domain-containing protein</fullName>
    </recommendedName>
</protein>
<dbReference type="PANTHER" id="PTHR32309">
    <property type="entry name" value="TYROSINE-PROTEIN KINASE"/>
    <property type="match status" value="1"/>
</dbReference>
<evidence type="ECO:0000313" key="3">
    <source>
        <dbReference type="Proteomes" id="UP000075398"/>
    </source>
</evidence>
<dbReference type="Proteomes" id="UP000075398">
    <property type="component" value="Unassembled WGS sequence"/>
</dbReference>
<dbReference type="EMBL" id="LNGC01000187">
    <property type="protein sequence ID" value="KYC46582.1"/>
    <property type="molecule type" value="Genomic_DNA"/>
</dbReference>
<dbReference type="InterPro" id="IPR050445">
    <property type="entry name" value="Bact_polysacc_biosynth/exp"/>
</dbReference>
<name>A0A150IP00_9EURY</name>
<dbReference type="AlphaFoldDB" id="A0A150IP00"/>
<keyword evidence="1" id="KW-0812">Transmembrane</keyword>
<gene>
    <name evidence="2" type="ORF">AMQ22_02102</name>
</gene>
<reference evidence="2 3" key="1">
    <citation type="journal article" date="2016" name="ISME J.">
        <title>Chasing the elusive Euryarchaeota class WSA2: genomes reveal a uniquely fastidious methyl-reducing methanogen.</title>
        <authorList>
            <person name="Nobu M.K."/>
            <person name="Narihiro T."/>
            <person name="Kuroda K."/>
            <person name="Mei R."/>
            <person name="Liu W.T."/>
        </authorList>
    </citation>
    <scope>NUCLEOTIDE SEQUENCE [LARGE SCALE GENOMIC DNA]</scope>
    <source>
        <strain evidence="2">U1lsi0528_Bin055</strain>
    </source>
</reference>
<accession>A0A150IP00</accession>
<dbReference type="Gene3D" id="3.40.50.300">
    <property type="entry name" value="P-loop containing nucleotide triphosphate hydrolases"/>
    <property type="match status" value="1"/>
</dbReference>
<dbReference type="GO" id="GO:0004713">
    <property type="term" value="F:protein tyrosine kinase activity"/>
    <property type="evidence" value="ECO:0007669"/>
    <property type="project" value="TreeGrafter"/>
</dbReference>
<evidence type="ECO:0008006" key="4">
    <source>
        <dbReference type="Google" id="ProtNLM"/>
    </source>
</evidence>
<proteinExistence type="predicted"/>
<comment type="caution">
    <text evidence="2">The sequence shown here is derived from an EMBL/GenBank/DDBJ whole genome shotgun (WGS) entry which is preliminary data.</text>
</comment>
<dbReference type="GO" id="GO:0005886">
    <property type="term" value="C:plasma membrane"/>
    <property type="evidence" value="ECO:0007669"/>
    <property type="project" value="TreeGrafter"/>
</dbReference>
<keyword evidence="1" id="KW-0472">Membrane</keyword>
<organism evidence="2 3">
    <name type="scientific">Candidatus Methanofastidiosum methylothiophilum</name>
    <dbReference type="NCBI Taxonomy" id="1705564"/>
    <lineage>
        <taxon>Archaea</taxon>
        <taxon>Methanobacteriati</taxon>
        <taxon>Methanobacteriota</taxon>
        <taxon>Stenosarchaea group</taxon>
        <taxon>Candidatus Methanofastidiosia</taxon>
        <taxon>Candidatus Methanofastidiosales</taxon>
        <taxon>Candidatus Methanofastidiosaceae</taxon>
        <taxon>Candidatus Methanofastidiosum</taxon>
    </lineage>
</organism>
<evidence type="ECO:0000313" key="2">
    <source>
        <dbReference type="EMBL" id="KYC46582.1"/>
    </source>
</evidence>
<evidence type="ECO:0000256" key="1">
    <source>
        <dbReference type="SAM" id="Phobius"/>
    </source>
</evidence>
<dbReference type="PANTHER" id="PTHR32309:SF13">
    <property type="entry name" value="FERRIC ENTEROBACTIN TRANSPORT PROTEIN FEPE"/>
    <property type="match status" value="1"/>
</dbReference>